<dbReference type="KEGG" id="mpt:Mpe_A0791"/>
<name>A2SDW4_METPP</name>
<gene>
    <name evidence="1" type="ordered locus">Mpe_A0791</name>
</gene>
<evidence type="ECO:0000313" key="1">
    <source>
        <dbReference type="EMBL" id="ABM93753.1"/>
    </source>
</evidence>
<evidence type="ECO:0000313" key="2">
    <source>
        <dbReference type="Proteomes" id="UP000000366"/>
    </source>
</evidence>
<accession>A2SDW4</accession>
<dbReference type="Proteomes" id="UP000000366">
    <property type="component" value="Chromosome"/>
</dbReference>
<dbReference type="eggNOG" id="COG0825">
    <property type="taxonomic scope" value="Bacteria"/>
</dbReference>
<dbReference type="STRING" id="420662.Mpe_A0791"/>
<dbReference type="InterPro" id="IPR029045">
    <property type="entry name" value="ClpP/crotonase-like_dom_sf"/>
</dbReference>
<sequence length="239" mass="25152">MSEARSPALALCDGLFPGGHDVRAEGLLLWGSGRTADGPVAVVGTREHAAIGVDLAHALAARVLQVVREHPGRPILMLVDTQGQQLSRRDELLGNGGYLAHLAKCFEVARSRGHRLLSLVYGEAVSGGFLALGMIADRTYALADAQIRVMALPAMARITQIPIEALQELCRSSAIFGPGVDNYARLGAVEAVWPRDALAEGLVQALRGPAGPDPRAALGRERGGRTLAHDVVQAVLQAA</sequence>
<dbReference type="RefSeq" id="WP_011828391.1">
    <property type="nucleotide sequence ID" value="NC_008825.1"/>
</dbReference>
<dbReference type="AlphaFoldDB" id="A2SDW4"/>
<keyword evidence="2" id="KW-1185">Reference proteome</keyword>
<organism evidence="1 2">
    <name type="scientific">Methylibium petroleiphilum (strain ATCC BAA-1232 / LMG 22953 / PM1)</name>
    <dbReference type="NCBI Taxonomy" id="420662"/>
    <lineage>
        <taxon>Bacteria</taxon>
        <taxon>Pseudomonadati</taxon>
        <taxon>Pseudomonadota</taxon>
        <taxon>Betaproteobacteria</taxon>
        <taxon>Burkholderiales</taxon>
        <taxon>Sphaerotilaceae</taxon>
        <taxon>Methylibium</taxon>
    </lineage>
</organism>
<proteinExistence type="predicted"/>
<dbReference type="HOGENOM" id="CLU_101747_0_0_4"/>
<dbReference type="Pfam" id="PF06833">
    <property type="entry name" value="MdcE"/>
    <property type="match status" value="1"/>
</dbReference>
<dbReference type="EMBL" id="CP000555">
    <property type="protein sequence ID" value="ABM93753.1"/>
    <property type="molecule type" value="Genomic_DNA"/>
</dbReference>
<reference evidence="1 2" key="1">
    <citation type="journal article" date="2007" name="J. Bacteriol.">
        <title>Whole-genome analysis of the methyl tert-butyl ether-degrading beta-proteobacterium Methylibium petroleiphilum PM1.</title>
        <authorList>
            <person name="Kane S.R."/>
            <person name="Chakicherla A.Y."/>
            <person name="Chain P.S.G."/>
            <person name="Schmidt R."/>
            <person name="Shin M.W."/>
            <person name="Legler T.C."/>
            <person name="Scow K.M."/>
            <person name="Larimer F.W."/>
            <person name="Lucas S.M."/>
            <person name="Richardson P.M."/>
            <person name="Hristova K.R."/>
        </authorList>
    </citation>
    <scope>NUCLEOTIDE SEQUENCE [LARGE SCALE GENOMIC DNA]</scope>
    <source>
        <strain evidence="2">ATCC BAA-1232 / LMG 22953 / PM1</strain>
    </source>
</reference>
<protein>
    <submittedName>
        <fullName evidence="1">Malonate decarboxylase gamma subunit</fullName>
    </submittedName>
</protein>
<dbReference type="SUPFAM" id="SSF52096">
    <property type="entry name" value="ClpP/crotonase"/>
    <property type="match status" value="1"/>
</dbReference>
<dbReference type="Gene3D" id="3.90.226.10">
    <property type="entry name" value="2-enoyl-CoA Hydratase, Chain A, domain 1"/>
    <property type="match status" value="1"/>
</dbReference>